<proteinExistence type="predicted"/>
<evidence type="ECO:0000313" key="2">
    <source>
        <dbReference type="EMBL" id="GLV55817.1"/>
    </source>
</evidence>
<gene>
    <name evidence="2" type="ORF">KDH_26610</name>
</gene>
<reference evidence="2 3" key="1">
    <citation type="submission" date="2023-02" db="EMBL/GenBank/DDBJ databases">
        <title>Dictyobacter halimunensis sp. nov., a new member of the class Ktedonobacteria from forest soil in a geothermal area.</title>
        <authorList>
            <person name="Rachmania M.K."/>
            <person name="Ningsih F."/>
            <person name="Sakai Y."/>
            <person name="Yabe S."/>
            <person name="Yokota A."/>
            <person name="Sjamsuridzal W."/>
        </authorList>
    </citation>
    <scope>NUCLEOTIDE SEQUENCE [LARGE SCALE GENOMIC DNA]</scope>
    <source>
        <strain evidence="2 3">S3.2.2.5</strain>
    </source>
</reference>
<organism evidence="2 3">
    <name type="scientific">Dictyobacter halimunensis</name>
    <dbReference type="NCBI Taxonomy" id="3026934"/>
    <lineage>
        <taxon>Bacteria</taxon>
        <taxon>Bacillati</taxon>
        <taxon>Chloroflexota</taxon>
        <taxon>Ktedonobacteria</taxon>
        <taxon>Ktedonobacterales</taxon>
        <taxon>Dictyobacteraceae</taxon>
        <taxon>Dictyobacter</taxon>
    </lineage>
</organism>
<name>A0ABQ6FS17_9CHLR</name>
<accession>A0ABQ6FS17</accession>
<protein>
    <submittedName>
        <fullName evidence="2">Uncharacterized protein</fullName>
    </submittedName>
</protein>
<sequence>MTNQDRRVGGGRKVGQGFVRNGNIISYRGHGKLNRQHIEPLTLEQGDHFVPTGSINKGTMDEQNIDPRSC</sequence>
<evidence type="ECO:0000256" key="1">
    <source>
        <dbReference type="SAM" id="MobiDB-lite"/>
    </source>
</evidence>
<keyword evidence="3" id="KW-1185">Reference proteome</keyword>
<dbReference type="Proteomes" id="UP001344906">
    <property type="component" value="Unassembled WGS sequence"/>
</dbReference>
<feature type="region of interest" description="Disordered" evidence="1">
    <location>
        <begin position="45"/>
        <end position="70"/>
    </location>
</feature>
<dbReference type="EMBL" id="BSRI01000001">
    <property type="protein sequence ID" value="GLV55817.1"/>
    <property type="molecule type" value="Genomic_DNA"/>
</dbReference>
<evidence type="ECO:0000313" key="3">
    <source>
        <dbReference type="Proteomes" id="UP001344906"/>
    </source>
</evidence>
<comment type="caution">
    <text evidence="2">The sequence shown here is derived from an EMBL/GenBank/DDBJ whole genome shotgun (WGS) entry which is preliminary data.</text>
</comment>